<dbReference type="InParanoid" id="G0MNS3"/>
<sequence>MREIEEKRKQEAQKIEVAGDLEQNMNKLEIVEGDARNVDEALKVLGDAQAADDDKHPEKRMRAAYLAFEEKRLAELKIKHPTFRLSQLKQVLKKEWQKSPENPLNARIMALSK</sequence>
<dbReference type="GO" id="GO:0030496">
    <property type="term" value="C:midbody"/>
    <property type="evidence" value="ECO:0007669"/>
    <property type="project" value="UniProtKB-SubCell"/>
</dbReference>
<name>G0MNS3_CAEBE</name>
<dbReference type="eggNOG" id="KOG3223">
    <property type="taxonomic scope" value="Eukaryota"/>
</dbReference>
<dbReference type="HOGENOM" id="CLU_069723_2_0_1"/>
<comment type="subcellular location">
    <subcellularLocation>
        <location evidence="1">Midbody</location>
    </subcellularLocation>
</comment>
<evidence type="ECO:0000259" key="4">
    <source>
        <dbReference type="Pfam" id="PF06244"/>
    </source>
</evidence>
<dbReference type="InterPro" id="IPR010422">
    <property type="entry name" value="Ccdc124/Oxs1"/>
</dbReference>
<dbReference type="FunCoup" id="G0MNS3">
    <property type="interactions" value="1801"/>
</dbReference>
<dbReference type="GO" id="GO:0006366">
    <property type="term" value="P:transcription by RNA polymerase II"/>
    <property type="evidence" value="ECO:0007669"/>
    <property type="project" value="TreeGrafter"/>
</dbReference>
<dbReference type="SUPFAM" id="SSF47095">
    <property type="entry name" value="HMG-box"/>
    <property type="match status" value="1"/>
</dbReference>
<evidence type="ECO:0000313" key="6">
    <source>
        <dbReference type="Proteomes" id="UP000008068"/>
    </source>
</evidence>
<evidence type="ECO:0000256" key="2">
    <source>
        <dbReference type="ARBA" id="ARBA00008296"/>
    </source>
</evidence>
<dbReference type="PANTHER" id="PTHR21680">
    <property type="entry name" value="COILED-COIL DOMAIN-CONTAINING PROTEIN 124"/>
    <property type="match status" value="1"/>
</dbReference>
<dbReference type="Proteomes" id="UP000008068">
    <property type="component" value="Unassembled WGS sequence"/>
</dbReference>
<dbReference type="InterPro" id="IPR054414">
    <property type="entry name" value="Ccdc124/Oxs1_C"/>
</dbReference>
<keyword evidence="3" id="KW-0175">Coiled coil</keyword>
<proteinExistence type="inferred from homology"/>
<evidence type="ECO:0000313" key="5">
    <source>
        <dbReference type="EMBL" id="EGT39109.1"/>
    </source>
</evidence>
<dbReference type="InterPro" id="IPR036910">
    <property type="entry name" value="HMG_box_dom_sf"/>
</dbReference>
<accession>G0MNS3</accession>
<keyword evidence="6" id="KW-1185">Reference proteome</keyword>
<dbReference type="OrthoDB" id="76412at2759"/>
<dbReference type="EMBL" id="GL379804">
    <property type="protein sequence ID" value="EGT39109.1"/>
    <property type="molecule type" value="Genomic_DNA"/>
</dbReference>
<dbReference type="PANTHER" id="PTHR21680:SF0">
    <property type="entry name" value="COILED-COIL DOMAIN-CONTAINING PROTEIN 124"/>
    <property type="match status" value="1"/>
</dbReference>
<feature type="domain" description="Coiled-coil" evidence="4">
    <location>
        <begin position="24"/>
        <end position="105"/>
    </location>
</feature>
<protein>
    <recommendedName>
        <fullName evidence="4">Coiled-coil domain-containing protein</fullName>
    </recommendedName>
</protein>
<dbReference type="AlphaFoldDB" id="G0MNS3"/>
<dbReference type="STRING" id="135651.G0MNS3"/>
<dbReference type="Pfam" id="PF06244">
    <property type="entry name" value="Ccdc124"/>
    <property type="match status" value="1"/>
</dbReference>
<dbReference type="GO" id="GO:0003713">
    <property type="term" value="F:transcription coactivator activity"/>
    <property type="evidence" value="ECO:0007669"/>
    <property type="project" value="TreeGrafter"/>
</dbReference>
<dbReference type="OMA" id="XRRREEE"/>
<evidence type="ECO:0000256" key="1">
    <source>
        <dbReference type="ARBA" id="ARBA00004214"/>
    </source>
</evidence>
<dbReference type="GO" id="GO:0005634">
    <property type="term" value="C:nucleus"/>
    <property type="evidence" value="ECO:0007669"/>
    <property type="project" value="TreeGrafter"/>
</dbReference>
<comment type="similarity">
    <text evidence="2">Belongs to the CCDC124 family.</text>
</comment>
<reference evidence="6" key="1">
    <citation type="submission" date="2011-07" db="EMBL/GenBank/DDBJ databases">
        <authorList>
            <consortium name="Caenorhabditis brenneri Sequencing and Analysis Consortium"/>
            <person name="Wilson R.K."/>
        </authorList>
    </citation>
    <scope>NUCLEOTIDE SEQUENCE [LARGE SCALE GENOMIC DNA]</scope>
    <source>
        <strain evidence="6">PB2801</strain>
    </source>
</reference>
<organism evidence="6">
    <name type="scientific">Caenorhabditis brenneri</name>
    <name type="common">Nematode worm</name>
    <dbReference type="NCBI Taxonomy" id="135651"/>
    <lineage>
        <taxon>Eukaryota</taxon>
        <taxon>Metazoa</taxon>
        <taxon>Ecdysozoa</taxon>
        <taxon>Nematoda</taxon>
        <taxon>Chromadorea</taxon>
        <taxon>Rhabditida</taxon>
        <taxon>Rhabditina</taxon>
        <taxon>Rhabditomorpha</taxon>
        <taxon>Rhabditoidea</taxon>
        <taxon>Rhabditidae</taxon>
        <taxon>Peloderinae</taxon>
        <taxon>Caenorhabditis</taxon>
    </lineage>
</organism>
<gene>
    <name evidence="5" type="ORF">CAEBREN_09380</name>
</gene>
<evidence type="ECO:0000256" key="3">
    <source>
        <dbReference type="ARBA" id="ARBA00023054"/>
    </source>
</evidence>